<accession>A0A518BQD6</accession>
<dbReference type="Gene3D" id="3.40.50.1110">
    <property type="entry name" value="SGNH hydrolase"/>
    <property type="match status" value="1"/>
</dbReference>
<dbReference type="GO" id="GO:0016788">
    <property type="term" value="F:hydrolase activity, acting on ester bonds"/>
    <property type="evidence" value="ECO:0007669"/>
    <property type="project" value="UniProtKB-ARBA"/>
</dbReference>
<dbReference type="Proteomes" id="UP000316921">
    <property type="component" value="Chromosome"/>
</dbReference>
<gene>
    <name evidence="1" type="ORF">Pla133_42870</name>
</gene>
<sequence length="527" mass="57808">MAESPHTTRDPLARRALAVLLGALVALAVAAVFVPRSLVLRAVGVTPNEAVGLILADPVLQQAAVKVMLDAPETREALENRVAGQVDAIYDLHFDPEVGRIHLARLTDRVHLGQPVRTNGHGMRERDYAWSKPPDTTRIVLLGDSYVYGFGIAAEDRFGVELERRLRPFCPTARLEVLHLGVASWNLQAECAYLRRQLAELDPDLVVQLAFFNDLADSPVVRGFGTQAQVSSQAWLRGESVVRETALDGYYDSSLRNLMVLGLDWESRHRYALAARAVAELTEATRIQEVPYLFISMWGVATPLVRELLVPDLPSEQLAFVSTGFRAQREHWNAPNDRHFNPLASKRFGAGLSALIAERGLLEGWRIEPDAEAIAQRELIFDAGARESTDRSELDAEVQASEVGSIFRFPPDDRQMGAQATAGMVASGHLAPYGSFCLAQGGGSLVVRGEVLGHPALAGARTRVFVDEVEVGSIALDDSDAFPARFDVPEALRGRPYLSARLVADDYCYFSPQGLSITFRLESVSFE</sequence>
<dbReference type="InterPro" id="IPR036514">
    <property type="entry name" value="SGNH_hydro_sf"/>
</dbReference>
<organism evidence="1 2">
    <name type="scientific">Engelhardtia mirabilis</name>
    <dbReference type="NCBI Taxonomy" id="2528011"/>
    <lineage>
        <taxon>Bacteria</taxon>
        <taxon>Pseudomonadati</taxon>
        <taxon>Planctomycetota</taxon>
        <taxon>Planctomycetia</taxon>
        <taxon>Planctomycetia incertae sedis</taxon>
        <taxon>Engelhardtia</taxon>
    </lineage>
</organism>
<evidence type="ECO:0000313" key="1">
    <source>
        <dbReference type="EMBL" id="QDU69170.1"/>
    </source>
</evidence>
<dbReference type="AlphaFoldDB" id="A0A518BQD6"/>
<evidence type="ECO:0008006" key="3">
    <source>
        <dbReference type="Google" id="ProtNLM"/>
    </source>
</evidence>
<reference evidence="1 2" key="1">
    <citation type="submission" date="2019-02" db="EMBL/GenBank/DDBJ databases">
        <title>Deep-cultivation of Planctomycetes and their phenomic and genomic characterization uncovers novel biology.</title>
        <authorList>
            <person name="Wiegand S."/>
            <person name="Jogler M."/>
            <person name="Boedeker C."/>
            <person name="Pinto D."/>
            <person name="Vollmers J."/>
            <person name="Rivas-Marin E."/>
            <person name="Kohn T."/>
            <person name="Peeters S.H."/>
            <person name="Heuer A."/>
            <person name="Rast P."/>
            <person name="Oberbeckmann S."/>
            <person name="Bunk B."/>
            <person name="Jeske O."/>
            <person name="Meyerdierks A."/>
            <person name="Storesund J.E."/>
            <person name="Kallscheuer N."/>
            <person name="Luecker S."/>
            <person name="Lage O.M."/>
            <person name="Pohl T."/>
            <person name="Merkel B.J."/>
            <person name="Hornburger P."/>
            <person name="Mueller R.-W."/>
            <person name="Bruemmer F."/>
            <person name="Labrenz M."/>
            <person name="Spormann A.M."/>
            <person name="Op den Camp H."/>
            <person name="Overmann J."/>
            <person name="Amann R."/>
            <person name="Jetten M.S.M."/>
            <person name="Mascher T."/>
            <person name="Medema M.H."/>
            <person name="Devos D.P."/>
            <person name="Kaster A.-K."/>
            <person name="Ovreas L."/>
            <person name="Rohde M."/>
            <person name="Galperin M.Y."/>
            <person name="Jogler C."/>
        </authorList>
    </citation>
    <scope>NUCLEOTIDE SEQUENCE [LARGE SCALE GENOMIC DNA]</scope>
    <source>
        <strain evidence="1 2">Pla133</strain>
    </source>
</reference>
<dbReference type="EMBL" id="CP036287">
    <property type="protein sequence ID" value="QDU69170.1"/>
    <property type="molecule type" value="Genomic_DNA"/>
</dbReference>
<proteinExistence type="predicted"/>
<protein>
    <recommendedName>
        <fullName evidence="3">SGNH hydrolase-type esterase domain-containing protein</fullName>
    </recommendedName>
</protein>
<dbReference type="RefSeq" id="WP_145068826.1">
    <property type="nucleotide sequence ID" value="NZ_CP036287.1"/>
</dbReference>
<dbReference type="SUPFAM" id="SSF52266">
    <property type="entry name" value="SGNH hydrolase"/>
    <property type="match status" value="1"/>
</dbReference>
<name>A0A518BQD6_9BACT</name>
<evidence type="ECO:0000313" key="2">
    <source>
        <dbReference type="Proteomes" id="UP000316921"/>
    </source>
</evidence>
<keyword evidence="2" id="KW-1185">Reference proteome</keyword>
<dbReference type="KEGG" id="pbap:Pla133_42870"/>